<feature type="domain" description="Mannitol dehydrogenase N-terminal" evidence="3">
    <location>
        <begin position="54"/>
        <end position="295"/>
    </location>
</feature>
<name>A0A1G7JHU5_9FLAO</name>
<dbReference type="Gene3D" id="1.10.1040.10">
    <property type="entry name" value="N-(1-d-carboxylethyl)-l-norvaline Dehydrogenase, domain 2"/>
    <property type="match status" value="1"/>
</dbReference>
<protein>
    <submittedName>
        <fullName evidence="5">Tagaturonate reductase</fullName>
    </submittedName>
</protein>
<dbReference type="GO" id="GO:0019592">
    <property type="term" value="P:mannitol catabolic process"/>
    <property type="evidence" value="ECO:0007669"/>
    <property type="project" value="TreeGrafter"/>
</dbReference>
<keyword evidence="6" id="KW-1185">Reference proteome</keyword>
<keyword evidence="2" id="KW-0520">NAD</keyword>
<dbReference type="AlphaFoldDB" id="A0A1G7JHU5"/>
<evidence type="ECO:0000313" key="6">
    <source>
        <dbReference type="Proteomes" id="UP000182114"/>
    </source>
</evidence>
<dbReference type="Pfam" id="PF08125">
    <property type="entry name" value="Mannitol_dh_C"/>
    <property type="match status" value="1"/>
</dbReference>
<dbReference type="SUPFAM" id="SSF51735">
    <property type="entry name" value="NAD(P)-binding Rossmann-fold domains"/>
    <property type="match status" value="1"/>
</dbReference>
<organism evidence="5 6">
    <name type="scientific">Cellulophaga baltica</name>
    <dbReference type="NCBI Taxonomy" id="76594"/>
    <lineage>
        <taxon>Bacteria</taxon>
        <taxon>Pseudomonadati</taxon>
        <taxon>Bacteroidota</taxon>
        <taxon>Flavobacteriia</taxon>
        <taxon>Flavobacteriales</taxon>
        <taxon>Flavobacteriaceae</taxon>
        <taxon>Cellulophaga</taxon>
    </lineage>
</organism>
<dbReference type="InterPro" id="IPR013118">
    <property type="entry name" value="Mannitol_DH_C"/>
</dbReference>
<dbReference type="GO" id="GO:0005829">
    <property type="term" value="C:cytosol"/>
    <property type="evidence" value="ECO:0007669"/>
    <property type="project" value="TreeGrafter"/>
</dbReference>
<keyword evidence="1" id="KW-0560">Oxidoreductase</keyword>
<gene>
    <name evidence="5" type="ORF">SAMN04487992_109108</name>
</gene>
<dbReference type="GO" id="GO:0008926">
    <property type="term" value="F:mannitol-1-phosphate 5-dehydrogenase activity"/>
    <property type="evidence" value="ECO:0007669"/>
    <property type="project" value="TreeGrafter"/>
</dbReference>
<dbReference type="InterPro" id="IPR036291">
    <property type="entry name" value="NAD(P)-bd_dom_sf"/>
</dbReference>
<evidence type="ECO:0000313" key="5">
    <source>
        <dbReference type="EMBL" id="SDF24500.1"/>
    </source>
</evidence>
<proteinExistence type="predicted"/>
<accession>A0A1G7JHU5</accession>
<dbReference type="Gene3D" id="3.40.50.720">
    <property type="entry name" value="NAD(P)-binding Rossmann-like Domain"/>
    <property type="match status" value="1"/>
</dbReference>
<feature type="domain" description="Mannitol dehydrogenase C-terminal" evidence="4">
    <location>
        <begin position="309"/>
        <end position="506"/>
    </location>
</feature>
<dbReference type="GO" id="GO:0009026">
    <property type="term" value="F:tagaturonate reductase activity"/>
    <property type="evidence" value="ECO:0007669"/>
    <property type="project" value="TreeGrafter"/>
</dbReference>
<evidence type="ECO:0000259" key="3">
    <source>
        <dbReference type="Pfam" id="PF01232"/>
    </source>
</evidence>
<dbReference type="InterPro" id="IPR008927">
    <property type="entry name" value="6-PGluconate_DH-like_C_sf"/>
</dbReference>
<dbReference type="EMBL" id="FNBD01000009">
    <property type="protein sequence ID" value="SDF24500.1"/>
    <property type="molecule type" value="Genomic_DNA"/>
</dbReference>
<dbReference type="Pfam" id="PF01232">
    <property type="entry name" value="Mannitol_dh"/>
    <property type="match status" value="1"/>
</dbReference>
<reference evidence="6" key="1">
    <citation type="submission" date="2016-10" db="EMBL/GenBank/DDBJ databases">
        <authorList>
            <person name="Varghese N."/>
            <person name="Submissions S."/>
        </authorList>
    </citation>
    <scope>NUCLEOTIDE SEQUENCE [LARGE SCALE GENOMIC DNA]</scope>
    <source>
        <strain evidence="6">DSM 24729</strain>
    </source>
</reference>
<dbReference type="PANTHER" id="PTHR30524">
    <property type="entry name" value="MANNITOL-1-PHOSPHATE 5-DEHYDROGENASE"/>
    <property type="match status" value="1"/>
</dbReference>
<evidence type="ECO:0000256" key="1">
    <source>
        <dbReference type="ARBA" id="ARBA00023002"/>
    </source>
</evidence>
<dbReference type="Proteomes" id="UP000182114">
    <property type="component" value="Unassembled WGS sequence"/>
</dbReference>
<dbReference type="PANTHER" id="PTHR30524:SF0">
    <property type="entry name" value="ALTRONATE OXIDOREDUCTASE-RELATED"/>
    <property type="match status" value="1"/>
</dbReference>
<evidence type="ECO:0000259" key="4">
    <source>
        <dbReference type="Pfam" id="PF08125"/>
    </source>
</evidence>
<dbReference type="InterPro" id="IPR013131">
    <property type="entry name" value="Mannitol_DH_N"/>
</dbReference>
<dbReference type="SUPFAM" id="SSF48179">
    <property type="entry name" value="6-phosphogluconate dehydrogenase C-terminal domain-like"/>
    <property type="match status" value="1"/>
</dbReference>
<evidence type="ECO:0000256" key="2">
    <source>
        <dbReference type="ARBA" id="ARBA00023027"/>
    </source>
</evidence>
<dbReference type="eggNOG" id="COG0246">
    <property type="taxonomic scope" value="Bacteria"/>
</dbReference>
<dbReference type="NCBIfam" id="NF002969">
    <property type="entry name" value="PRK03643.1"/>
    <property type="match status" value="1"/>
</dbReference>
<dbReference type="GO" id="GO:0019698">
    <property type="term" value="P:D-galacturonate catabolic process"/>
    <property type="evidence" value="ECO:0007669"/>
    <property type="project" value="TreeGrafter"/>
</dbReference>
<sequence length="519" mass="58786">MGITTLFLGKEESLYKLFFSLKKSKRTMIVEKKAVKMKILDRTTANKPITHPVKVLQFGGGNFLRAFCDWMFDVLNKTTDFNGSVVVVKPTERGDYTALRAQDGLFHVALDGVRNGALVSEVTLVESVSDVIQPYTEWDKYLQLAEQPEMRFIVSNTTEAGIKFSENDKQTDFPPHEFPAKLTLWLYHRFNFFNGAVDKGCILLPCELIENNGEALKSTILQYSKHWKLEKEFATWLEKYNYFCSTLVDRIVSGFPEDRKEAIEKQIGFKDELLVAGEDYHSWVIKAPSLVKAELPFAQTNLNVQFVEDLSAYREMKVRILNGAHTSLVPVGYLAGLRTVKESMDDTAVCNHVMQVLSTEIKPTLNNFSTAEIDAFINAVIDRFKNPTLKHFLIAISLNSTSKFQARLLPAFIEYTQLKGVFPKRIAFSLACMIRFYKGDFKGDKIAVNDDENVLDFFSQEWGKVTKEEQTIDDLVQNVLSNSAIVGTDLSQYPGLVKYISEVLLAIDKKGVKVCLSTL</sequence>
<dbReference type="InterPro" id="IPR013328">
    <property type="entry name" value="6PGD_dom2"/>
</dbReference>